<name>A0A6G1E9Z7_9ORYZ</name>
<proteinExistence type="predicted"/>
<comment type="caution">
    <text evidence="1">The sequence shown here is derived from an EMBL/GenBank/DDBJ whole genome shotgun (WGS) entry which is preliminary data.</text>
</comment>
<evidence type="ECO:0000313" key="1">
    <source>
        <dbReference type="EMBL" id="KAF0921252.1"/>
    </source>
</evidence>
<dbReference type="AlphaFoldDB" id="A0A6G1E9Z7"/>
<keyword evidence="2" id="KW-1185">Reference proteome</keyword>
<evidence type="ECO:0000313" key="2">
    <source>
        <dbReference type="Proteomes" id="UP000479710"/>
    </source>
</evidence>
<gene>
    <name evidence="1" type="ORF">E2562_003063</name>
</gene>
<accession>A0A6G1E9Z7</accession>
<sequence length="101" mass="11019">MGLHAGPLPLVRIHGIRVNIPSSGIIYFEVGDVGVGETTQRRQRTRFYVWAAAGALAVGTVETWHNEGNGWFEAVLGKECMVQFEVGLRYNAAAARVISYG</sequence>
<dbReference type="Proteomes" id="UP000479710">
    <property type="component" value="Unassembled WGS sequence"/>
</dbReference>
<reference evidence="1 2" key="1">
    <citation type="submission" date="2019-11" db="EMBL/GenBank/DDBJ databases">
        <title>Whole genome sequence of Oryza granulata.</title>
        <authorList>
            <person name="Li W."/>
        </authorList>
    </citation>
    <scope>NUCLEOTIDE SEQUENCE [LARGE SCALE GENOMIC DNA]</scope>
    <source>
        <strain evidence="2">cv. Menghai</strain>
        <tissue evidence="1">Leaf</tissue>
    </source>
</reference>
<protein>
    <submittedName>
        <fullName evidence="1">Uncharacterized protein</fullName>
    </submittedName>
</protein>
<dbReference type="EMBL" id="SPHZ02000004">
    <property type="protein sequence ID" value="KAF0921252.1"/>
    <property type="molecule type" value="Genomic_DNA"/>
</dbReference>
<organism evidence="1 2">
    <name type="scientific">Oryza meyeriana var. granulata</name>
    <dbReference type="NCBI Taxonomy" id="110450"/>
    <lineage>
        <taxon>Eukaryota</taxon>
        <taxon>Viridiplantae</taxon>
        <taxon>Streptophyta</taxon>
        <taxon>Embryophyta</taxon>
        <taxon>Tracheophyta</taxon>
        <taxon>Spermatophyta</taxon>
        <taxon>Magnoliopsida</taxon>
        <taxon>Liliopsida</taxon>
        <taxon>Poales</taxon>
        <taxon>Poaceae</taxon>
        <taxon>BOP clade</taxon>
        <taxon>Oryzoideae</taxon>
        <taxon>Oryzeae</taxon>
        <taxon>Oryzinae</taxon>
        <taxon>Oryza</taxon>
        <taxon>Oryza meyeriana</taxon>
    </lineage>
</organism>